<dbReference type="Pfam" id="PF12833">
    <property type="entry name" value="HTH_18"/>
    <property type="match status" value="1"/>
</dbReference>
<dbReference type="GO" id="GO:0003700">
    <property type="term" value="F:DNA-binding transcription factor activity"/>
    <property type="evidence" value="ECO:0007669"/>
    <property type="project" value="InterPro"/>
</dbReference>
<dbReference type="PROSITE" id="PS01124">
    <property type="entry name" value="HTH_ARAC_FAMILY_2"/>
    <property type="match status" value="1"/>
</dbReference>
<organism evidence="4 5">
    <name type="scientific">Luteipulveratus halotolerans</name>
    <dbReference type="NCBI Taxonomy" id="1631356"/>
    <lineage>
        <taxon>Bacteria</taxon>
        <taxon>Bacillati</taxon>
        <taxon>Actinomycetota</taxon>
        <taxon>Actinomycetes</taxon>
        <taxon>Micrococcales</taxon>
        <taxon>Dermacoccaceae</taxon>
        <taxon>Luteipulveratus</taxon>
    </lineage>
</organism>
<dbReference type="InterPro" id="IPR002818">
    <property type="entry name" value="DJ-1/PfpI"/>
</dbReference>
<dbReference type="InterPro" id="IPR018060">
    <property type="entry name" value="HTH_AraC"/>
</dbReference>
<dbReference type="OrthoDB" id="3194870at2"/>
<evidence type="ECO:0000313" key="4">
    <source>
        <dbReference type="EMBL" id="KNX36776.1"/>
    </source>
</evidence>
<keyword evidence="1" id="KW-0805">Transcription regulation</keyword>
<dbReference type="AlphaFoldDB" id="A0A0L6CG22"/>
<proteinExistence type="predicted"/>
<protein>
    <submittedName>
        <fullName evidence="4">AraC family transcriptional regulator</fullName>
    </submittedName>
</protein>
<evidence type="ECO:0000256" key="1">
    <source>
        <dbReference type="ARBA" id="ARBA00023015"/>
    </source>
</evidence>
<keyword evidence="5" id="KW-1185">Reference proteome</keyword>
<dbReference type="STRING" id="1631356.VV01_05835"/>
<keyword evidence="2" id="KW-0804">Transcription</keyword>
<dbReference type="RefSeq" id="WP_050669063.1">
    <property type="nucleotide sequence ID" value="NZ_LAIR01000002.1"/>
</dbReference>
<dbReference type="SMART" id="SM00342">
    <property type="entry name" value="HTH_ARAC"/>
    <property type="match status" value="1"/>
</dbReference>
<feature type="domain" description="HTH araC/xylS-type" evidence="3">
    <location>
        <begin position="219"/>
        <end position="317"/>
    </location>
</feature>
<dbReference type="PANTHER" id="PTHR43130">
    <property type="entry name" value="ARAC-FAMILY TRANSCRIPTIONAL REGULATOR"/>
    <property type="match status" value="1"/>
</dbReference>
<accession>A0A0L6CG22</accession>
<dbReference type="Pfam" id="PF01965">
    <property type="entry name" value="DJ-1_PfpI"/>
    <property type="match status" value="1"/>
</dbReference>
<dbReference type="CDD" id="cd03137">
    <property type="entry name" value="GATase1_AraC_1"/>
    <property type="match status" value="1"/>
</dbReference>
<evidence type="ECO:0000256" key="2">
    <source>
        <dbReference type="ARBA" id="ARBA00023163"/>
    </source>
</evidence>
<dbReference type="Gene3D" id="3.40.50.880">
    <property type="match status" value="1"/>
</dbReference>
<comment type="caution">
    <text evidence="4">The sequence shown here is derived from an EMBL/GenBank/DDBJ whole genome shotgun (WGS) entry which is preliminary data.</text>
</comment>
<sequence>MATSSPGTVSVLAYDGMTGFESGIVAEVFGLTWPDIDQPWYDLKVCAADRRPLTMLGGATMRTAYDLDHFAAADTVVVPSVRNPDEPVHAGVIEALRSAHARGARVVSICSGAFALAAAGLLDDRPATTHWRYADDLQRRYPRIRVDRDPLYVDDGDILSSAGCAAGLDLALHLVRRDLGAATANAVARRLVVSPHRPGGQSQYIEAPVATDPDDERLAATLAWAQAHLDEPIRVADLARRTAMSERTFVRRFAAATGTSPAQWVIERRVQRAVELLETTDMPVEIVCGATGFASPAALRHHFVPRMGTSPTAYRRTFRAQQVAG</sequence>
<dbReference type="PANTHER" id="PTHR43130:SF3">
    <property type="entry name" value="HTH-TYPE TRANSCRIPTIONAL REGULATOR RV1931C"/>
    <property type="match status" value="1"/>
</dbReference>
<dbReference type="InterPro" id="IPR029062">
    <property type="entry name" value="Class_I_gatase-like"/>
</dbReference>
<evidence type="ECO:0000313" key="5">
    <source>
        <dbReference type="Proteomes" id="UP000037397"/>
    </source>
</evidence>
<evidence type="ECO:0000259" key="3">
    <source>
        <dbReference type="PROSITE" id="PS01124"/>
    </source>
</evidence>
<dbReference type="SUPFAM" id="SSF52317">
    <property type="entry name" value="Class I glutamine amidotransferase-like"/>
    <property type="match status" value="1"/>
</dbReference>
<gene>
    <name evidence="4" type="ORF">VV01_05835</name>
</gene>
<dbReference type="Gene3D" id="1.10.10.60">
    <property type="entry name" value="Homeodomain-like"/>
    <property type="match status" value="1"/>
</dbReference>
<name>A0A0L6CG22_9MICO</name>
<dbReference type="InterPro" id="IPR009057">
    <property type="entry name" value="Homeodomain-like_sf"/>
</dbReference>
<dbReference type="InterPro" id="IPR052158">
    <property type="entry name" value="INH-QAR"/>
</dbReference>
<dbReference type="SUPFAM" id="SSF46689">
    <property type="entry name" value="Homeodomain-like"/>
    <property type="match status" value="2"/>
</dbReference>
<dbReference type="GO" id="GO:0043565">
    <property type="term" value="F:sequence-specific DNA binding"/>
    <property type="evidence" value="ECO:0007669"/>
    <property type="project" value="InterPro"/>
</dbReference>
<dbReference type="Proteomes" id="UP000037397">
    <property type="component" value="Unassembled WGS sequence"/>
</dbReference>
<dbReference type="EMBL" id="LAIR01000002">
    <property type="protein sequence ID" value="KNX36776.1"/>
    <property type="molecule type" value="Genomic_DNA"/>
</dbReference>
<reference evidence="5" key="1">
    <citation type="submission" date="2015-03" db="EMBL/GenBank/DDBJ databases">
        <title>Luteipulveratus halotolerans sp. nov., a novel actinobacterium (Dermacoccaceae) from Sarawak, Malaysia.</title>
        <authorList>
            <person name="Juboi H."/>
            <person name="Basik A."/>
            <person name="Shamsul S.S."/>
            <person name="Arnold P."/>
            <person name="Schmitt E.K."/>
            <person name="Sanglier J.-J."/>
            <person name="Yeo T."/>
        </authorList>
    </citation>
    <scope>NUCLEOTIDE SEQUENCE [LARGE SCALE GENOMIC DNA]</scope>
    <source>
        <strain evidence="5">C296001</strain>
    </source>
</reference>
<dbReference type="PATRIC" id="fig|1631356.3.peg.1112"/>